<organism evidence="1 2">
    <name type="scientific">Gordonia cholesterolivorans</name>
    <dbReference type="NCBI Taxonomy" id="559625"/>
    <lineage>
        <taxon>Bacteria</taxon>
        <taxon>Bacillati</taxon>
        <taxon>Actinomycetota</taxon>
        <taxon>Actinomycetes</taxon>
        <taxon>Mycobacteriales</taxon>
        <taxon>Gordoniaceae</taxon>
        <taxon>Gordonia</taxon>
    </lineage>
</organism>
<evidence type="ECO:0000313" key="1">
    <source>
        <dbReference type="EMBL" id="GAA2390143.1"/>
    </source>
</evidence>
<dbReference type="EMBL" id="BAAARB010000022">
    <property type="protein sequence ID" value="GAA2390143.1"/>
    <property type="molecule type" value="Genomic_DNA"/>
</dbReference>
<comment type="caution">
    <text evidence="1">The sequence shown here is derived from an EMBL/GenBank/DDBJ whole genome shotgun (WGS) entry which is preliminary data.</text>
</comment>
<dbReference type="Proteomes" id="UP001501170">
    <property type="component" value="Unassembled WGS sequence"/>
</dbReference>
<gene>
    <name evidence="1" type="ORF">GCM10009855_32750</name>
</gene>
<keyword evidence="2" id="KW-1185">Reference proteome</keyword>
<reference evidence="1 2" key="1">
    <citation type="journal article" date="2019" name="Int. J. Syst. Evol. Microbiol.">
        <title>The Global Catalogue of Microorganisms (GCM) 10K type strain sequencing project: providing services to taxonomists for standard genome sequencing and annotation.</title>
        <authorList>
            <consortium name="The Broad Institute Genomics Platform"/>
            <consortium name="The Broad Institute Genome Sequencing Center for Infectious Disease"/>
            <person name="Wu L."/>
            <person name="Ma J."/>
        </authorList>
    </citation>
    <scope>NUCLEOTIDE SEQUENCE [LARGE SCALE GENOMIC DNA]</scope>
    <source>
        <strain evidence="1 2">JCM 16227</strain>
    </source>
</reference>
<accession>A0ABN3HYQ5</accession>
<name>A0ABN3HYQ5_9ACTN</name>
<sequence length="56" mass="6280">MHAGIRVRHIGAAERIQVANTRGGRVSVRRMKVRRTRVGSGVCVEAFYDARRICAE</sequence>
<proteinExistence type="predicted"/>
<evidence type="ECO:0000313" key="2">
    <source>
        <dbReference type="Proteomes" id="UP001501170"/>
    </source>
</evidence>
<protein>
    <submittedName>
        <fullName evidence="1">Uncharacterized protein</fullName>
    </submittedName>
</protein>